<reference evidence="4" key="3">
    <citation type="submission" date="2023-05" db="EMBL/GenBank/DDBJ databases">
        <authorList>
            <person name="Smith C.H."/>
        </authorList>
    </citation>
    <scope>NUCLEOTIDE SEQUENCE</scope>
    <source>
        <strain evidence="4">CHS0354</strain>
        <tissue evidence="4">Mantle</tissue>
    </source>
</reference>
<evidence type="ECO:0000256" key="2">
    <source>
        <dbReference type="ARBA" id="ARBA00022741"/>
    </source>
</evidence>
<gene>
    <name evidence="4" type="ORF">CHS0354_018680</name>
</gene>
<dbReference type="GO" id="GO:0005524">
    <property type="term" value="F:ATP binding"/>
    <property type="evidence" value="ECO:0007669"/>
    <property type="project" value="UniProtKB-KW"/>
</dbReference>
<dbReference type="PANTHER" id="PTHR14187">
    <property type="entry name" value="ALPHA KINASE/ELONGATION FACTOR 2 KINASE"/>
    <property type="match status" value="1"/>
</dbReference>
<dbReference type="InterPro" id="IPR043129">
    <property type="entry name" value="ATPase_NBD"/>
</dbReference>
<dbReference type="CDD" id="cd10229">
    <property type="entry name" value="ASKHA_NBD_HSP70_HSPA12"/>
    <property type="match status" value="1"/>
</dbReference>
<dbReference type="SUPFAM" id="SSF53067">
    <property type="entry name" value="Actin-like ATPase domain"/>
    <property type="match status" value="2"/>
</dbReference>
<reference evidence="4" key="2">
    <citation type="journal article" date="2021" name="Genome Biol. Evol.">
        <title>Developing a high-quality reference genome for a parasitic bivalve with doubly uniparental inheritance (Bivalvia: Unionida).</title>
        <authorList>
            <person name="Smith C.H."/>
        </authorList>
    </citation>
    <scope>NUCLEOTIDE SEQUENCE</scope>
    <source>
        <strain evidence="4">CHS0354</strain>
        <tissue evidence="4">Mantle</tissue>
    </source>
</reference>
<name>A0AAE0SKV7_9BIVA</name>
<dbReference type="Gene3D" id="3.30.420.40">
    <property type="match status" value="2"/>
</dbReference>
<reference evidence="4" key="1">
    <citation type="journal article" date="2021" name="Genome Biol. Evol.">
        <title>A High-Quality Reference Genome for a Parasitic Bivalve with Doubly Uniparental Inheritance (Bivalvia: Unionida).</title>
        <authorList>
            <person name="Smith C.H."/>
        </authorList>
    </citation>
    <scope>NUCLEOTIDE SEQUENCE</scope>
    <source>
        <strain evidence="4">CHS0354</strain>
    </source>
</reference>
<protein>
    <submittedName>
        <fullName evidence="4">Uncharacterized protein</fullName>
    </submittedName>
</protein>
<sequence length="605" mass="68167">MGVNVSKNQKLPQAQINVQENKQEVPVPVTYEKEDNKKKTLLTAAIDFGTTFSGYAFSWASKPMDVVTFNWDGTQVKTPSIILLNSHGEPVAFGRKAESKFRRLLQQKNTDGFYYFEKFKMQLYITTEVLKKELNKELEIEDIEGKTMKAITVFSGALKYLKKHLFKFLNQRKDNVKINSSDIHWVLTVPAIWNDGSKQFMRDAAEMAGIPNDLLTLALEPEAAAIYCILGANQYFMVPSTGSVKYILLDLGGGTADIACHELSDTGLLRELHEPTGGDFGGITVDSAFWQFLLKVFGSKLLKDFKEHNTEDYLDLFENFDRKKRTFDDSRPEESFPISPTLCQKYEDMNGRTFNESLSENPIGHLVEIRNGKLVLKSQLMKDFFEKAVSHMKLFVETLLNDSCSAGISLLVMVGGFSESKYVQNVLKGCFGERLQVIIPGNPAEAVVKGAVYFGHKPRTISRRVCRYTYGIAKMMPFNRDIHPESKRKIIGGIAYVDDLLNVHIKRGDIVEIDKDTAALSYFPPMAHVTQVILPVYASSITNPTFVDEENCRHVGNVIAELSDFACAANMELLIKLIFGGTEIRVELREKITGRVMKGKVEFWG</sequence>
<organism evidence="4 5">
    <name type="scientific">Potamilus streckersoni</name>
    <dbReference type="NCBI Taxonomy" id="2493646"/>
    <lineage>
        <taxon>Eukaryota</taxon>
        <taxon>Metazoa</taxon>
        <taxon>Spiralia</taxon>
        <taxon>Lophotrochozoa</taxon>
        <taxon>Mollusca</taxon>
        <taxon>Bivalvia</taxon>
        <taxon>Autobranchia</taxon>
        <taxon>Heteroconchia</taxon>
        <taxon>Palaeoheterodonta</taxon>
        <taxon>Unionida</taxon>
        <taxon>Unionoidea</taxon>
        <taxon>Unionidae</taxon>
        <taxon>Ambleminae</taxon>
        <taxon>Lampsilini</taxon>
        <taxon>Potamilus</taxon>
    </lineage>
</organism>
<keyword evidence="5" id="KW-1185">Reference proteome</keyword>
<dbReference type="InterPro" id="IPR013126">
    <property type="entry name" value="Hsp_70_fam"/>
</dbReference>
<dbReference type="AlphaFoldDB" id="A0AAE0SKV7"/>
<comment type="caution">
    <text evidence="4">The sequence shown here is derived from an EMBL/GenBank/DDBJ whole genome shotgun (WGS) entry which is preliminary data.</text>
</comment>
<dbReference type="Gene3D" id="3.90.640.10">
    <property type="entry name" value="Actin, Chain A, domain 4"/>
    <property type="match status" value="1"/>
</dbReference>
<evidence type="ECO:0000313" key="4">
    <source>
        <dbReference type="EMBL" id="KAK3593584.1"/>
    </source>
</evidence>
<accession>A0AAE0SKV7</accession>
<proteinExistence type="inferred from homology"/>
<keyword evidence="2" id="KW-0547">Nucleotide-binding</keyword>
<dbReference type="Pfam" id="PF00012">
    <property type="entry name" value="HSP70"/>
    <property type="match status" value="1"/>
</dbReference>
<evidence type="ECO:0000256" key="1">
    <source>
        <dbReference type="ARBA" id="ARBA00007381"/>
    </source>
</evidence>
<evidence type="ECO:0000256" key="3">
    <source>
        <dbReference type="ARBA" id="ARBA00022840"/>
    </source>
</evidence>
<dbReference type="Proteomes" id="UP001195483">
    <property type="component" value="Unassembled WGS sequence"/>
</dbReference>
<keyword evidence="3" id="KW-0067">ATP-binding</keyword>
<dbReference type="PANTHER" id="PTHR14187:SF5">
    <property type="entry name" value="HEAT SHOCK 70 KDA PROTEIN 12A"/>
    <property type="match status" value="1"/>
</dbReference>
<evidence type="ECO:0000313" key="5">
    <source>
        <dbReference type="Proteomes" id="UP001195483"/>
    </source>
</evidence>
<dbReference type="EMBL" id="JAEAOA010001146">
    <property type="protein sequence ID" value="KAK3593584.1"/>
    <property type="molecule type" value="Genomic_DNA"/>
</dbReference>
<comment type="similarity">
    <text evidence="1">Belongs to the heat shock protein 70 family.</text>
</comment>
<dbReference type="GO" id="GO:0140662">
    <property type="term" value="F:ATP-dependent protein folding chaperone"/>
    <property type="evidence" value="ECO:0007669"/>
    <property type="project" value="InterPro"/>
</dbReference>